<feature type="compositionally biased region" description="Basic residues" evidence="1">
    <location>
        <begin position="12"/>
        <end position="24"/>
    </location>
</feature>
<evidence type="ECO:0000313" key="2">
    <source>
        <dbReference type="EMBL" id="KWZ38168.1"/>
    </source>
</evidence>
<name>A0ABR5T4M2_9BURK</name>
<gene>
    <name evidence="2" type="ORF">WS72_25150</name>
</gene>
<sequence length="82" mass="8699">MTRRAGSGAARARLRSRRRGRSRRICAAARDTRGARNSGFGSVGGDASARSIRHDNRHGRVTSVRACHGCQPFPAAAIARAG</sequence>
<feature type="region of interest" description="Disordered" evidence="1">
    <location>
        <begin position="1"/>
        <end position="58"/>
    </location>
</feature>
<protein>
    <submittedName>
        <fullName evidence="2">Uncharacterized protein</fullName>
    </submittedName>
</protein>
<organism evidence="2 3">
    <name type="scientific">Burkholderia savannae</name>
    <dbReference type="NCBI Taxonomy" id="1637837"/>
    <lineage>
        <taxon>Bacteria</taxon>
        <taxon>Pseudomonadati</taxon>
        <taxon>Pseudomonadota</taxon>
        <taxon>Betaproteobacteria</taxon>
        <taxon>Burkholderiales</taxon>
        <taxon>Burkholderiaceae</taxon>
        <taxon>Burkholderia</taxon>
        <taxon>pseudomallei group</taxon>
    </lineage>
</organism>
<accession>A0ABR5T4M2</accession>
<proteinExistence type="predicted"/>
<keyword evidence="3" id="KW-1185">Reference proteome</keyword>
<evidence type="ECO:0000256" key="1">
    <source>
        <dbReference type="SAM" id="MobiDB-lite"/>
    </source>
</evidence>
<evidence type="ECO:0000313" key="3">
    <source>
        <dbReference type="Proteomes" id="UP000070255"/>
    </source>
</evidence>
<feature type="compositionally biased region" description="Low complexity" evidence="1">
    <location>
        <begin position="1"/>
        <end position="11"/>
    </location>
</feature>
<dbReference type="EMBL" id="LNJQ01000004">
    <property type="protein sequence ID" value="KWZ38168.1"/>
    <property type="molecule type" value="Genomic_DNA"/>
</dbReference>
<reference evidence="2 3" key="1">
    <citation type="submission" date="2015-11" db="EMBL/GenBank/DDBJ databases">
        <authorList>
            <person name="Sahl J."/>
            <person name="Wagner D."/>
            <person name="Keim P."/>
        </authorList>
    </citation>
    <scope>NUCLEOTIDE SEQUENCE [LARGE SCALE GENOMIC DNA]</scope>
    <source>
        <strain evidence="2 3">BDU18</strain>
    </source>
</reference>
<dbReference type="Proteomes" id="UP000070255">
    <property type="component" value="Unassembled WGS sequence"/>
</dbReference>
<comment type="caution">
    <text evidence="2">The sequence shown here is derived from an EMBL/GenBank/DDBJ whole genome shotgun (WGS) entry which is preliminary data.</text>
</comment>